<protein>
    <submittedName>
        <fullName evidence="1">Uncharacterized protein</fullName>
    </submittedName>
</protein>
<reference evidence="1 2" key="1">
    <citation type="submission" date="2020-05" db="EMBL/GenBank/DDBJ databases">
        <title>Aquirufa sp. strain 15G-AUS-rot a new Aquirufa species.</title>
        <authorList>
            <person name="Pitt A."/>
            <person name="Hahn M.W."/>
        </authorList>
    </citation>
    <scope>NUCLEOTIDE SEQUENCE [LARGE SCALE GENOMIC DNA]</scope>
    <source>
        <strain evidence="1 2">15G-AUS-rot</strain>
    </source>
</reference>
<gene>
    <name evidence="1" type="ORF">HRU87_00080</name>
</gene>
<name>A0A7D4Q3D5_9MICO</name>
<accession>A0A7D4Q3D5</accession>
<dbReference type="AlphaFoldDB" id="A0A7D4Q3D5"/>
<dbReference type="RefSeq" id="WP_173492948.1">
    <property type="nucleotide sequence ID" value="NZ_CP054056.1"/>
</dbReference>
<dbReference type="KEGG" id="aqg:HRU87_00080"/>
<evidence type="ECO:0000313" key="2">
    <source>
        <dbReference type="Proteomes" id="UP000501003"/>
    </source>
</evidence>
<evidence type="ECO:0000313" key="1">
    <source>
        <dbReference type="EMBL" id="QKJ24649.1"/>
    </source>
</evidence>
<dbReference type="EMBL" id="CP054056">
    <property type="protein sequence ID" value="QKJ24649.1"/>
    <property type="molecule type" value="Genomic_DNA"/>
</dbReference>
<proteinExistence type="predicted"/>
<sequence length="141" mass="15098">MTTKSSTPAPGWWAVPHNVGNDRKWAQIPEEQVLACLGLYLASTGYCIAFETETVSHLELERHIIVGAASTPSVMDAASHLIAAGIWTEVPGVGIDCGAAQHIQDKTERIERARKGGEAKAAKQAQAQYLSSRVTEGQDVS</sequence>
<dbReference type="Proteomes" id="UP000501003">
    <property type="component" value="Chromosome"/>
</dbReference>
<organism evidence="1 2">
    <name type="scientific">Aquiluna borgnonia</name>
    <dbReference type="NCBI Taxonomy" id="2499157"/>
    <lineage>
        <taxon>Bacteria</taxon>
        <taxon>Bacillati</taxon>
        <taxon>Actinomycetota</taxon>
        <taxon>Actinomycetes</taxon>
        <taxon>Micrococcales</taxon>
        <taxon>Microbacteriaceae</taxon>
        <taxon>Luna cluster</taxon>
        <taxon>Luna-1 subcluster</taxon>
        <taxon>Aquiluna</taxon>
    </lineage>
</organism>
<keyword evidence="2" id="KW-1185">Reference proteome</keyword>